<organism evidence="4 5">
    <name type="scientific">Lentithecium fluviatile CBS 122367</name>
    <dbReference type="NCBI Taxonomy" id="1168545"/>
    <lineage>
        <taxon>Eukaryota</taxon>
        <taxon>Fungi</taxon>
        <taxon>Dikarya</taxon>
        <taxon>Ascomycota</taxon>
        <taxon>Pezizomycotina</taxon>
        <taxon>Dothideomycetes</taxon>
        <taxon>Pleosporomycetidae</taxon>
        <taxon>Pleosporales</taxon>
        <taxon>Massarineae</taxon>
        <taxon>Lentitheciaceae</taxon>
        <taxon>Lentithecium</taxon>
    </lineage>
</organism>
<dbReference type="Proteomes" id="UP000799291">
    <property type="component" value="Unassembled WGS sequence"/>
</dbReference>
<evidence type="ECO:0000256" key="1">
    <source>
        <dbReference type="SAM" id="MobiDB-lite"/>
    </source>
</evidence>
<evidence type="ECO:0008006" key="6">
    <source>
        <dbReference type="Google" id="ProtNLM"/>
    </source>
</evidence>
<gene>
    <name evidence="4" type="ORF">K458DRAFT_414979</name>
</gene>
<name>A0A6G1JCP8_9PLEO</name>
<evidence type="ECO:0000259" key="3">
    <source>
        <dbReference type="Pfam" id="PF12660"/>
    </source>
</evidence>
<dbReference type="GO" id="GO:0004402">
    <property type="term" value="F:histone acetyltransferase activity"/>
    <property type="evidence" value="ECO:0007669"/>
    <property type="project" value="InterPro"/>
</dbReference>
<evidence type="ECO:0000259" key="2">
    <source>
        <dbReference type="Pfam" id="PF12657"/>
    </source>
</evidence>
<dbReference type="EMBL" id="MU005574">
    <property type="protein sequence ID" value="KAF2687909.1"/>
    <property type="molecule type" value="Genomic_DNA"/>
</dbReference>
<protein>
    <recommendedName>
        <fullName evidence="6">Transcription factor IIIC putative zinc-finger domain-containing protein</fullName>
    </recommendedName>
</protein>
<dbReference type="AlphaFoldDB" id="A0A6G1JCP8"/>
<feature type="domain" description="Transcription factor IIIC putative zinc-finger" evidence="3">
    <location>
        <begin position="664"/>
        <end position="822"/>
    </location>
</feature>
<sequence length="824" mass="90888">MSDVSELRFWPCCNDAIDWSYDGIIAAAEEEHVELLFPNTEPDYKEQGDTSWQYIEVPVTWFTREELPLKLSAPFRNCSIGEETSPSLPMKISWSPPGLAKHRRCALGILTSSLNLSIWSTDGKVKENSGWKRRLIVNDALAEYFSGDTALEESALTSRKQGKVRLRSRVRDFAWAPILPPLQACGTVGTQLAWGQHIVAICNDDNQVIFTLINSPTTTLGRDERWNAKVVNHFAVTPDPNSIFSEVPTTFDEIMQQQRFISHVAWSPWIVCDDRYHSVLAYSTNEEVRARIVKYTHKIIEFGDEVIFARIDLRNNGAMKWSPGVVDRNKLTLAMFAHSTITCLTVSATDASIITRASDNPDNRWDETSGIVWDHPQNSLAHVHFSSFGTTTTSATSAFEVSENGSLSVLSPNWPEQIKDSRALFSIQNELKGHVKSKIWGLCASPLGDFIASCHTLHPSHMIEYGPPATRRCTIALNRLRGFSQPSIHFPAGNVSAEAIMFTIRKWLDNTVEDTDRISEFTDQVFAKIMEVYGPTDSSTDSDRVAAYESGDLVQMLQEFKRDAILNSQSVEDRYTILISRTCTPDSKYDLERALIAYRLAAATQKLPASLSRTTSFSSEILSTHRQVTTLISTLMEVSPGTEDVSSDPAAILLINTAPGLEADICDLCDAVIPFTDLTMASCMNGHQYQRCGLSFLAIQAPRISKTCGICNTPFLRDEFIAAQEVESRLGSQTEMGDAGGYGRRDGEDASGAGNAEQRVGAIDVEGGEERPVREGMNGNGNGGGARAEVAGKDYETGVPPVSLARFLFLACDVCIYCGGKFAG</sequence>
<dbReference type="InterPro" id="IPR024761">
    <property type="entry name" value="TFIIIC_delta_N"/>
</dbReference>
<dbReference type="GO" id="GO:0006384">
    <property type="term" value="P:transcription initiation at RNA polymerase III promoter"/>
    <property type="evidence" value="ECO:0007669"/>
    <property type="project" value="InterPro"/>
</dbReference>
<evidence type="ECO:0000313" key="4">
    <source>
        <dbReference type="EMBL" id="KAF2687909.1"/>
    </source>
</evidence>
<proteinExistence type="predicted"/>
<evidence type="ECO:0000313" key="5">
    <source>
        <dbReference type="Proteomes" id="UP000799291"/>
    </source>
</evidence>
<accession>A0A6G1JCP8</accession>
<dbReference type="OrthoDB" id="6021743at2759"/>
<dbReference type="InterPro" id="IPR044230">
    <property type="entry name" value="GTF3C4"/>
</dbReference>
<feature type="domain" description="Transcription factor IIIC 90kDa subunit N-terminal" evidence="2">
    <location>
        <begin position="19"/>
        <end position="478"/>
    </location>
</feature>
<dbReference type="PANTHER" id="PTHR15496">
    <property type="entry name" value="GENERAL TRANSCRIPTION FACTOR 3C POLYPEPTIDE 4 FAMILY"/>
    <property type="match status" value="1"/>
</dbReference>
<dbReference type="PANTHER" id="PTHR15496:SF2">
    <property type="entry name" value="GENERAL TRANSCRIPTION FACTOR 3C POLYPEPTIDE 4"/>
    <property type="match status" value="1"/>
</dbReference>
<dbReference type="Pfam" id="PF12657">
    <property type="entry name" value="TFIIIC_delta"/>
    <property type="match status" value="1"/>
</dbReference>
<dbReference type="Pfam" id="PF12660">
    <property type="entry name" value="zf-TFIIIC"/>
    <property type="match status" value="1"/>
</dbReference>
<reference evidence="4" key="1">
    <citation type="journal article" date="2020" name="Stud. Mycol.">
        <title>101 Dothideomycetes genomes: a test case for predicting lifestyles and emergence of pathogens.</title>
        <authorList>
            <person name="Haridas S."/>
            <person name="Albert R."/>
            <person name="Binder M."/>
            <person name="Bloem J."/>
            <person name="Labutti K."/>
            <person name="Salamov A."/>
            <person name="Andreopoulos B."/>
            <person name="Baker S."/>
            <person name="Barry K."/>
            <person name="Bills G."/>
            <person name="Bluhm B."/>
            <person name="Cannon C."/>
            <person name="Castanera R."/>
            <person name="Culley D."/>
            <person name="Daum C."/>
            <person name="Ezra D."/>
            <person name="Gonzalez J."/>
            <person name="Henrissat B."/>
            <person name="Kuo A."/>
            <person name="Liang C."/>
            <person name="Lipzen A."/>
            <person name="Lutzoni F."/>
            <person name="Magnuson J."/>
            <person name="Mondo S."/>
            <person name="Nolan M."/>
            <person name="Ohm R."/>
            <person name="Pangilinan J."/>
            <person name="Park H.-J."/>
            <person name="Ramirez L."/>
            <person name="Alfaro M."/>
            <person name="Sun H."/>
            <person name="Tritt A."/>
            <person name="Yoshinaga Y."/>
            <person name="Zwiers L.-H."/>
            <person name="Turgeon B."/>
            <person name="Goodwin S."/>
            <person name="Spatafora J."/>
            <person name="Crous P."/>
            <person name="Grigoriev I."/>
        </authorList>
    </citation>
    <scope>NUCLEOTIDE SEQUENCE</scope>
    <source>
        <strain evidence="4">CBS 122367</strain>
    </source>
</reference>
<dbReference type="GO" id="GO:0000127">
    <property type="term" value="C:transcription factor TFIIIC complex"/>
    <property type="evidence" value="ECO:0007669"/>
    <property type="project" value="InterPro"/>
</dbReference>
<feature type="region of interest" description="Disordered" evidence="1">
    <location>
        <begin position="732"/>
        <end position="785"/>
    </location>
</feature>
<dbReference type="InterPro" id="IPR024764">
    <property type="entry name" value="TFIIIC_Znf"/>
</dbReference>
<keyword evidence="5" id="KW-1185">Reference proteome</keyword>